<evidence type="ECO:0000313" key="13">
    <source>
        <dbReference type="Proteomes" id="UP001589776"/>
    </source>
</evidence>
<evidence type="ECO:0000256" key="7">
    <source>
        <dbReference type="ARBA" id="ARBA00022643"/>
    </source>
</evidence>
<proteinExistence type="inferred from homology"/>
<dbReference type="PANTHER" id="PTHR42747:SF3">
    <property type="entry name" value="NITRONATE MONOOXYGENASE-RELATED"/>
    <property type="match status" value="1"/>
</dbReference>
<dbReference type="EMBL" id="JBHLWN010000119">
    <property type="protein sequence ID" value="MFC0216370.1"/>
    <property type="molecule type" value="Genomic_DNA"/>
</dbReference>
<gene>
    <name evidence="12" type="ORF">ACFFK0_28635</name>
</gene>
<keyword evidence="6" id="KW-0285">Flavoprotein</keyword>
<evidence type="ECO:0000256" key="2">
    <source>
        <dbReference type="ARBA" id="ARBA00003535"/>
    </source>
</evidence>
<evidence type="ECO:0000256" key="8">
    <source>
        <dbReference type="ARBA" id="ARBA00023002"/>
    </source>
</evidence>
<comment type="cofactor">
    <cofactor evidence="1">
        <name>FMN</name>
        <dbReference type="ChEBI" id="CHEBI:58210"/>
    </cofactor>
</comment>
<keyword evidence="9" id="KW-0503">Monooxygenase</keyword>
<dbReference type="PANTHER" id="PTHR42747">
    <property type="entry name" value="NITRONATE MONOOXYGENASE-RELATED"/>
    <property type="match status" value="1"/>
</dbReference>
<evidence type="ECO:0000256" key="4">
    <source>
        <dbReference type="ARBA" id="ARBA00013457"/>
    </source>
</evidence>
<dbReference type="GO" id="GO:0016491">
    <property type="term" value="F:oxidoreductase activity"/>
    <property type="evidence" value="ECO:0007669"/>
    <property type="project" value="UniProtKB-KW"/>
</dbReference>
<keyword evidence="8 12" id="KW-0560">Oxidoreductase</keyword>
<evidence type="ECO:0000313" key="12">
    <source>
        <dbReference type="EMBL" id="MFC0216370.1"/>
    </source>
</evidence>
<keyword evidence="13" id="KW-1185">Reference proteome</keyword>
<dbReference type="SUPFAM" id="SSF51412">
    <property type="entry name" value="Inosine monophosphate dehydrogenase (IMPDH)"/>
    <property type="match status" value="1"/>
</dbReference>
<evidence type="ECO:0000256" key="10">
    <source>
        <dbReference type="ARBA" id="ARBA00031155"/>
    </source>
</evidence>
<accession>A0ABV6DUM9</accession>
<evidence type="ECO:0000256" key="1">
    <source>
        <dbReference type="ARBA" id="ARBA00001917"/>
    </source>
</evidence>
<dbReference type="CDD" id="cd04730">
    <property type="entry name" value="NPD_like"/>
    <property type="match status" value="1"/>
</dbReference>
<dbReference type="Gene3D" id="3.20.20.70">
    <property type="entry name" value="Aldolase class I"/>
    <property type="match status" value="1"/>
</dbReference>
<dbReference type="Proteomes" id="UP001589776">
    <property type="component" value="Unassembled WGS sequence"/>
</dbReference>
<sequence length="358" mass="38673">MWPSTEVTKQLKITYPIIQAGMAGGSTTPALVAAVSNAGGLGTLGAGYMTPEEIRLAIRQIRELTDRPFAVNLFMDQPYEASTDQIAQVQHWMKPFRDELGIDVPQTPITKYAENADEQTNVVLEEGVPVFSFTFGCLSKPWAARFREAGTVLIGTATTVREAELLEENGVDMVIAQGSEAGGHRGTFTVSHEQALIGTMALVPQIVDAVRIPVIAAGGIMDGRGILAARMLGASAVSLGTAFLTAEESGIHPAYKEKLLQSKDGETVITSAFSGKPARGLKNRFIAEMAAHQHHVPDYPVQNALTRDIRQAAAKQNRTEFMSMWAGQGAPMSNRLPAEQIMQNLVSQVEKLRKDMLA</sequence>
<comment type="function">
    <text evidence="2">Nitronate monooxygenase that uses molecular oxygen to catalyze the oxidative denitrification of alkyl nitronates. Acts on propionate 3-nitronate (P3N), the presumed physiological substrate. Probably functions in the detoxification of P3N, a metabolic poison produced by plants and fungi as a defense mechanism.</text>
</comment>
<dbReference type="Pfam" id="PF03060">
    <property type="entry name" value="NMO"/>
    <property type="match status" value="1"/>
</dbReference>
<name>A0ABV6DUM9_9BACL</name>
<evidence type="ECO:0000256" key="3">
    <source>
        <dbReference type="ARBA" id="ARBA00009881"/>
    </source>
</evidence>
<comment type="caution">
    <text evidence="12">The sequence shown here is derived from an EMBL/GenBank/DDBJ whole genome shotgun (WGS) entry which is preliminary data.</text>
</comment>
<organism evidence="12 13">
    <name type="scientific">Paenibacillus chartarius</name>
    <dbReference type="NCBI Taxonomy" id="747481"/>
    <lineage>
        <taxon>Bacteria</taxon>
        <taxon>Bacillati</taxon>
        <taxon>Bacillota</taxon>
        <taxon>Bacilli</taxon>
        <taxon>Bacillales</taxon>
        <taxon>Paenibacillaceae</taxon>
        <taxon>Paenibacillus</taxon>
    </lineage>
</organism>
<evidence type="ECO:0000256" key="5">
    <source>
        <dbReference type="ARBA" id="ARBA00022575"/>
    </source>
</evidence>
<dbReference type="InterPro" id="IPR004136">
    <property type="entry name" value="NMO"/>
</dbReference>
<keyword evidence="5" id="KW-0216">Detoxification</keyword>
<evidence type="ECO:0000256" key="6">
    <source>
        <dbReference type="ARBA" id="ARBA00022630"/>
    </source>
</evidence>
<dbReference type="InterPro" id="IPR013785">
    <property type="entry name" value="Aldolase_TIM"/>
</dbReference>
<dbReference type="RefSeq" id="WP_377474486.1">
    <property type="nucleotide sequence ID" value="NZ_JBHLWN010000119.1"/>
</dbReference>
<comment type="catalytic activity">
    <reaction evidence="11">
        <text>3 propionate 3-nitronate + 3 O2 + H2O = 3 3-oxopropanoate + 2 nitrate + nitrite + H2O2 + 3 H(+)</text>
        <dbReference type="Rhea" id="RHEA:57332"/>
        <dbReference type="ChEBI" id="CHEBI:15377"/>
        <dbReference type="ChEBI" id="CHEBI:15378"/>
        <dbReference type="ChEBI" id="CHEBI:15379"/>
        <dbReference type="ChEBI" id="CHEBI:16240"/>
        <dbReference type="ChEBI" id="CHEBI:16301"/>
        <dbReference type="ChEBI" id="CHEBI:17632"/>
        <dbReference type="ChEBI" id="CHEBI:33190"/>
        <dbReference type="ChEBI" id="CHEBI:136067"/>
    </reaction>
</comment>
<evidence type="ECO:0000256" key="9">
    <source>
        <dbReference type="ARBA" id="ARBA00023033"/>
    </source>
</evidence>
<protein>
    <recommendedName>
        <fullName evidence="4">Probable nitronate monooxygenase</fullName>
    </recommendedName>
    <alternativeName>
        <fullName evidence="10">Propionate 3-nitronate monooxygenase</fullName>
    </alternativeName>
</protein>
<comment type="similarity">
    <text evidence="3">Belongs to the nitronate monooxygenase family. NMO class I subfamily.</text>
</comment>
<reference evidence="12 13" key="1">
    <citation type="submission" date="2024-09" db="EMBL/GenBank/DDBJ databases">
        <authorList>
            <person name="Sun Q."/>
            <person name="Mori K."/>
        </authorList>
    </citation>
    <scope>NUCLEOTIDE SEQUENCE [LARGE SCALE GENOMIC DNA]</scope>
    <source>
        <strain evidence="12 13">CCM 7759</strain>
    </source>
</reference>
<evidence type="ECO:0000256" key="11">
    <source>
        <dbReference type="ARBA" id="ARBA00049401"/>
    </source>
</evidence>
<keyword evidence="7" id="KW-0288">FMN</keyword>